<keyword evidence="11" id="KW-1185">Reference proteome</keyword>
<dbReference type="PANTHER" id="PTHR30026">
    <property type="entry name" value="OUTER MEMBRANE PROTEIN TOLC"/>
    <property type="match status" value="1"/>
</dbReference>
<dbReference type="Proteomes" id="UP001254608">
    <property type="component" value="Unassembled WGS sequence"/>
</dbReference>
<keyword evidence="7" id="KW-0998">Cell outer membrane</keyword>
<evidence type="ECO:0000256" key="4">
    <source>
        <dbReference type="ARBA" id="ARBA00022452"/>
    </source>
</evidence>
<keyword evidence="3" id="KW-0813">Transport</keyword>
<evidence type="ECO:0000313" key="10">
    <source>
        <dbReference type="EMBL" id="MDT0498282.1"/>
    </source>
</evidence>
<dbReference type="PANTHER" id="PTHR30026:SF20">
    <property type="entry name" value="OUTER MEMBRANE PROTEIN TOLC"/>
    <property type="match status" value="1"/>
</dbReference>
<sequence length="449" mass="49296">MRLIFSLLGLLATPGLAVASDLVDVYDLAVQNDTQLAAQGHALDAALQSMPIARSSLLPQLSGSGSYSFDNNKTTSTVTFDQTTGQEIPPTSFTRTSYAEPYSYGLNLNQILFDREAWVRLKQSDDRAASARADYAAAQQDLVLRVSQAYFDVLAAQDSLRFSKAENEAVSRQLEQSRQRFDVGLAAITDVQEAQARYDLTVANALQAEQDLATARQALAQIIRQRELPLARLQDEIPLPKPDPADADAWVDAANEGNLTLLSARIQSEIAHKDIKISKSGHYPTLNLQGTKRYSQSGGYNDSETDSDSVSLNLNVPIFSGLGVRADVRRASSVYEQRLSELEGTERQVERDTRVAYQGVITGSARVKALKQAVVSNQTAYEASDVGLQVGTRTNVDVLDAQQQLYSAQRDYARARYDYLISVLQLKAAAGRLVENDLVEINRLLIDEN</sequence>
<gene>
    <name evidence="10" type="ORF">RM530_13040</name>
</gene>
<keyword evidence="4" id="KW-1134">Transmembrane beta strand</keyword>
<dbReference type="Gene3D" id="1.20.1600.10">
    <property type="entry name" value="Outer membrane efflux proteins (OEP)"/>
    <property type="match status" value="1"/>
</dbReference>
<keyword evidence="5" id="KW-0812">Transmembrane</keyword>
<evidence type="ECO:0000256" key="1">
    <source>
        <dbReference type="ARBA" id="ARBA00004442"/>
    </source>
</evidence>
<dbReference type="RefSeq" id="WP_311365681.1">
    <property type="nucleotide sequence ID" value="NZ_JAVRIC010000019.1"/>
</dbReference>
<evidence type="ECO:0000256" key="5">
    <source>
        <dbReference type="ARBA" id="ARBA00022692"/>
    </source>
</evidence>
<protein>
    <submittedName>
        <fullName evidence="10">TolC family outer membrane protein</fullName>
    </submittedName>
</protein>
<dbReference type="NCBIfam" id="TIGR01844">
    <property type="entry name" value="type_I_sec_TolC"/>
    <property type="match status" value="1"/>
</dbReference>
<evidence type="ECO:0000256" key="2">
    <source>
        <dbReference type="ARBA" id="ARBA00007613"/>
    </source>
</evidence>
<keyword evidence="9" id="KW-0732">Signal</keyword>
<evidence type="ECO:0000256" key="8">
    <source>
        <dbReference type="SAM" id="Coils"/>
    </source>
</evidence>
<evidence type="ECO:0000256" key="7">
    <source>
        <dbReference type="ARBA" id="ARBA00023237"/>
    </source>
</evidence>
<comment type="similarity">
    <text evidence="2">Belongs to the outer membrane factor (OMF) (TC 1.B.17) family.</text>
</comment>
<organism evidence="10 11">
    <name type="scientific">Banduia mediterranea</name>
    <dbReference type="NCBI Taxonomy" id="3075609"/>
    <lineage>
        <taxon>Bacteria</taxon>
        <taxon>Pseudomonadati</taxon>
        <taxon>Pseudomonadota</taxon>
        <taxon>Gammaproteobacteria</taxon>
        <taxon>Nevskiales</taxon>
        <taxon>Algiphilaceae</taxon>
        <taxon>Banduia</taxon>
    </lineage>
</organism>
<evidence type="ECO:0000256" key="3">
    <source>
        <dbReference type="ARBA" id="ARBA00022448"/>
    </source>
</evidence>
<accession>A0ABU2WMJ2</accession>
<evidence type="ECO:0000256" key="6">
    <source>
        <dbReference type="ARBA" id="ARBA00023136"/>
    </source>
</evidence>
<name>A0ABU2WMJ2_9GAMM</name>
<keyword evidence="8" id="KW-0175">Coiled coil</keyword>
<evidence type="ECO:0000313" key="11">
    <source>
        <dbReference type="Proteomes" id="UP001254608"/>
    </source>
</evidence>
<evidence type="ECO:0000256" key="9">
    <source>
        <dbReference type="SAM" id="SignalP"/>
    </source>
</evidence>
<dbReference type="SUPFAM" id="SSF56954">
    <property type="entry name" value="Outer membrane efflux proteins (OEP)"/>
    <property type="match status" value="1"/>
</dbReference>
<keyword evidence="6" id="KW-0472">Membrane</keyword>
<dbReference type="EMBL" id="JAVRIC010000019">
    <property type="protein sequence ID" value="MDT0498282.1"/>
    <property type="molecule type" value="Genomic_DNA"/>
</dbReference>
<proteinExistence type="inferred from homology"/>
<dbReference type="InterPro" id="IPR003423">
    <property type="entry name" value="OMP_efflux"/>
</dbReference>
<feature type="chain" id="PRO_5045607315" evidence="9">
    <location>
        <begin position="20"/>
        <end position="449"/>
    </location>
</feature>
<dbReference type="Pfam" id="PF02321">
    <property type="entry name" value="OEP"/>
    <property type="match status" value="2"/>
</dbReference>
<reference evidence="10 11" key="1">
    <citation type="submission" date="2023-09" db="EMBL/GenBank/DDBJ databases">
        <authorList>
            <person name="Rey-Velasco X."/>
        </authorList>
    </citation>
    <scope>NUCLEOTIDE SEQUENCE [LARGE SCALE GENOMIC DNA]</scope>
    <source>
        <strain evidence="10 11">W345</strain>
    </source>
</reference>
<dbReference type="InterPro" id="IPR051906">
    <property type="entry name" value="TolC-like"/>
</dbReference>
<feature type="signal peptide" evidence="9">
    <location>
        <begin position="1"/>
        <end position="19"/>
    </location>
</feature>
<dbReference type="InterPro" id="IPR010130">
    <property type="entry name" value="T1SS_OMP_TolC"/>
</dbReference>
<feature type="coiled-coil region" evidence="8">
    <location>
        <begin position="121"/>
        <end position="180"/>
    </location>
</feature>
<comment type="caution">
    <text evidence="10">The sequence shown here is derived from an EMBL/GenBank/DDBJ whole genome shotgun (WGS) entry which is preliminary data.</text>
</comment>
<comment type="subcellular location">
    <subcellularLocation>
        <location evidence="1">Cell outer membrane</location>
    </subcellularLocation>
</comment>